<dbReference type="Pfam" id="PF04116">
    <property type="entry name" value="FA_hydroxylase"/>
    <property type="match status" value="1"/>
</dbReference>
<evidence type="ECO:0000256" key="2">
    <source>
        <dbReference type="ARBA" id="ARBA00022692"/>
    </source>
</evidence>
<sequence length="335" mass="39206">MDVFLEIADNYVFDSLYGKVVNAFPASPASPVMEASSMNTTTAIINNSISNSSTIASAFLDRNNLFRQGLSLFFITWIMGTLSYFVSACIAYFFYFDRQEARQHPKFLKNQELLELKVALSNLPGMAVLTFPWFLAELRGYSYAYDDPAEYGYFYLGFSVILFLLFSDFLIYWIHRGLHHPWFYGPLHKLHHKWIIPTPFSSHAFHFLDGYSQSLPYHLFPFFFPLNKYLYLVLFGSVNYWTVLIHDGKYFSNNAVINGAAHHASHHMYFNYNYGQFFTLFDRLCSSYRHPDQELFDAELKKDKKLQKQRVGEMEYMLKNVEGTDDRMYTDKKNA</sequence>
<feature type="transmembrane region" description="Helical" evidence="5">
    <location>
        <begin position="154"/>
        <end position="174"/>
    </location>
</feature>
<dbReference type="Proteomes" id="UP001212411">
    <property type="component" value="Chromosome 1"/>
</dbReference>
<protein>
    <submittedName>
        <fullName evidence="7">C-5 sterol desaturase Erg32</fullName>
    </submittedName>
</protein>
<evidence type="ECO:0000256" key="4">
    <source>
        <dbReference type="ARBA" id="ARBA00023136"/>
    </source>
</evidence>
<keyword evidence="4 5" id="KW-0472">Membrane</keyword>
<evidence type="ECO:0000313" key="8">
    <source>
        <dbReference type="Proteomes" id="UP001212411"/>
    </source>
</evidence>
<evidence type="ECO:0000259" key="6">
    <source>
        <dbReference type="Pfam" id="PF04116"/>
    </source>
</evidence>
<dbReference type="GO" id="GO:0016491">
    <property type="term" value="F:oxidoreductase activity"/>
    <property type="evidence" value="ECO:0007669"/>
    <property type="project" value="InterPro"/>
</dbReference>
<accession>A0AAE9WCP2</accession>
<name>A0AAE9WCP2_9SCHI</name>
<proteinExistence type="predicted"/>
<dbReference type="GO" id="GO:0016020">
    <property type="term" value="C:membrane"/>
    <property type="evidence" value="ECO:0007669"/>
    <property type="project" value="UniProtKB-SubCell"/>
</dbReference>
<dbReference type="AlphaFoldDB" id="A0AAE9WCP2"/>
<dbReference type="RefSeq" id="XP_056037299.1">
    <property type="nucleotide sequence ID" value="XM_056180069.1"/>
</dbReference>
<keyword evidence="2 5" id="KW-0812">Transmembrane</keyword>
<gene>
    <name evidence="7" type="primary">erg32</name>
    <name evidence="7" type="ORF">SOMG_01276</name>
</gene>
<feature type="domain" description="Fatty acid hydroxylase" evidence="6">
    <location>
        <begin position="160"/>
        <end position="286"/>
    </location>
</feature>
<evidence type="ECO:0000256" key="3">
    <source>
        <dbReference type="ARBA" id="ARBA00022989"/>
    </source>
</evidence>
<keyword evidence="3 5" id="KW-1133">Transmembrane helix</keyword>
<dbReference type="KEGG" id="som:SOMG_01276"/>
<dbReference type="PANTHER" id="PTHR11863">
    <property type="entry name" value="STEROL DESATURASE"/>
    <property type="match status" value="1"/>
</dbReference>
<dbReference type="InterPro" id="IPR050307">
    <property type="entry name" value="Sterol_Desaturase_Related"/>
</dbReference>
<keyword evidence="8" id="KW-1185">Reference proteome</keyword>
<dbReference type="GO" id="GO:0005506">
    <property type="term" value="F:iron ion binding"/>
    <property type="evidence" value="ECO:0007669"/>
    <property type="project" value="InterPro"/>
</dbReference>
<evidence type="ECO:0000256" key="1">
    <source>
        <dbReference type="ARBA" id="ARBA00004370"/>
    </source>
</evidence>
<dbReference type="GO" id="GO:0008610">
    <property type="term" value="P:lipid biosynthetic process"/>
    <property type="evidence" value="ECO:0007669"/>
    <property type="project" value="InterPro"/>
</dbReference>
<dbReference type="InterPro" id="IPR006694">
    <property type="entry name" value="Fatty_acid_hydroxylase"/>
</dbReference>
<reference evidence="7 8" key="1">
    <citation type="journal article" date="2023" name="G3 (Bethesda)">
        <title>A high-quality reference genome for the fission yeast Schizosaccharomyces osmophilus.</title>
        <authorList>
            <person name="Jia G.S."/>
            <person name="Zhang W.C."/>
            <person name="Liang Y."/>
            <person name="Liu X.H."/>
            <person name="Rhind N."/>
            <person name="Pidoux A."/>
            <person name="Brysch-Herzberg M."/>
            <person name="Du L.L."/>
        </authorList>
    </citation>
    <scope>NUCLEOTIDE SEQUENCE [LARGE SCALE GENOMIC DNA]</scope>
    <source>
        <strain evidence="7 8">CBS 15793</strain>
    </source>
</reference>
<dbReference type="GeneID" id="80874758"/>
<organism evidence="7 8">
    <name type="scientific">Schizosaccharomyces osmophilus</name>
    <dbReference type="NCBI Taxonomy" id="2545709"/>
    <lineage>
        <taxon>Eukaryota</taxon>
        <taxon>Fungi</taxon>
        <taxon>Dikarya</taxon>
        <taxon>Ascomycota</taxon>
        <taxon>Taphrinomycotina</taxon>
        <taxon>Schizosaccharomycetes</taxon>
        <taxon>Schizosaccharomycetales</taxon>
        <taxon>Schizosaccharomycetaceae</taxon>
        <taxon>Schizosaccharomyces</taxon>
    </lineage>
</organism>
<evidence type="ECO:0000313" key="7">
    <source>
        <dbReference type="EMBL" id="WBW73056.1"/>
    </source>
</evidence>
<comment type="subcellular location">
    <subcellularLocation>
        <location evidence="1">Membrane</location>
    </subcellularLocation>
</comment>
<feature type="transmembrane region" description="Helical" evidence="5">
    <location>
        <begin position="70"/>
        <end position="95"/>
    </location>
</feature>
<evidence type="ECO:0000256" key="5">
    <source>
        <dbReference type="SAM" id="Phobius"/>
    </source>
</evidence>
<dbReference type="EMBL" id="CP115611">
    <property type="protein sequence ID" value="WBW73056.1"/>
    <property type="molecule type" value="Genomic_DNA"/>
</dbReference>